<protein>
    <submittedName>
        <fullName evidence="3">Uncharacterized protein, MTH1187 family</fullName>
    </submittedName>
</protein>
<evidence type="ECO:0000259" key="2">
    <source>
        <dbReference type="Pfam" id="PF01910"/>
    </source>
</evidence>
<dbReference type="AlphaFoldDB" id="A0A1H3KI02"/>
<evidence type="ECO:0000313" key="3">
    <source>
        <dbReference type="EMBL" id="SDY51746.1"/>
    </source>
</evidence>
<dbReference type="RefSeq" id="WP_093311367.1">
    <property type="nucleotide sequence ID" value="NZ_FNPV01000002.1"/>
</dbReference>
<dbReference type="Proteomes" id="UP000199230">
    <property type="component" value="Unassembled WGS sequence"/>
</dbReference>
<dbReference type="OrthoDB" id="5886358at2"/>
<dbReference type="GO" id="GO:0005829">
    <property type="term" value="C:cytosol"/>
    <property type="evidence" value="ECO:0007669"/>
    <property type="project" value="TreeGrafter"/>
</dbReference>
<dbReference type="SUPFAM" id="SSF89957">
    <property type="entry name" value="MTH1187/YkoF-like"/>
    <property type="match status" value="1"/>
</dbReference>
<comment type="similarity">
    <text evidence="1">Belongs to the UPF0045 family.</text>
</comment>
<dbReference type="STRING" id="159292.SAMN05192546_102370"/>
<keyword evidence="4" id="KW-1185">Reference proteome</keyword>
<feature type="domain" description="Thiamine-binding protein" evidence="2">
    <location>
        <begin position="8"/>
        <end position="94"/>
    </location>
</feature>
<evidence type="ECO:0000313" key="4">
    <source>
        <dbReference type="Proteomes" id="UP000199230"/>
    </source>
</evidence>
<gene>
    <name evidence="3" type="ORF">SAMN05192546_102370</name>
</gene>
<accession>A0A1H3KI02</accession>
<reference evidence="3 4" key="1">
    <citation type="submission" date="2016-10" db="EMBL/GenBank/DDBJ databases">
        <authorList>
            <person name="de Groot N.N."/>
        </authorList>
    </citation>
    <scope>NUCLEOTIDE SEQUENCE [LARGE SCALE GENOMIC DNA]</scope>
    <source>
        <strain evidence="3 4">APO</strain>
    </source>
</reference>
<dbReference type="Gene3D" id="3.30.70.930">
    <property type="match status" value="1"/>
</dbReference>
<dbReference type="InterPro" id="IPR029756">
    <property type="entry name" value="MTH1187/YkoF-like"/>
</dbReference>
<organism evidence="3 4">
    <name type="scientific">Tindallia californiensis</name>
    <dbReference type="NCBI Taxonomy" id="159292"/>
    <lineage>
        <taxon>Bacteria</taxon>
        <taxon>Bacillati</taxon>
        <taxon>Bacillota</taxon>
        <taxon>Clostridia</taxon>
        <taxon>Peptostreptococcales</taxon>
        <taxon>Tindalliaceae</taxon>
        <taxon>Tindallia</taxon>
    </lineage>
</organism>
<dbReference type="PANTHER" id="PTHR33777">
    <property type="entry name" value="UPF0045 PROTEIN ECM15"/>
    <property type="match status" value="1"/>
</dbReference>
<evidence type="ECO:0000256" key="1">
    <source>
        <dbReference type="ARBA" id="ARBA00010272"/>
    </source>
</evidence>
<dbReference type="InterPro" id="IPR002767">
    <property type="entry name" value="Thiamine_BP"/>
</dbReference>
<dbReference type="EMBL" id="FNPV01000002">
    <property type="protein sequence ID" value="SDY51746.1"/>
    <property type="molecule type" value="Genomic_DNA"/>
</dbReference>
<dbReference type="PANTHER" id="PTHR33777:SF1">
    <property type="entry name" value="UPF0045 PROTEIN ECM15"/>
    <property type="match status" value="1"/>
</dbReference>
<dbReference type="InterPro" id="IPR051614">
    <property type="entry name" value="UPF0045_domain"/>
</dbReference>
<sequence length="95" mass="10458">MANANIGLQVIPSVSEEYVYGVVDQVIQLIQDSGVKYEVGPLETTMEGDLDELMDIVKEAQKVCIQSGAGSVISMVKIQYRPEGVSMDEKVEKHR</sequence>
<name>A0A1H3KI02_9FIRM</name>
<proteinExistence type="inferred from homology"/>
<dbReference type="Pfam" id="PF01910">
    <property type="entry name" value="Thiamine_BP"/>
    <property type="match status" value="1"/>
</dbReference>